<dbReference type="AlphaFoldDB" id="A0A445DJ14"/>
<gene>
    <name evidence="1" type="ORF">Ahy_A04g020989</name>
</gene>
<comment type="caution">
    <text evidence="1">The sequence shown here is derived from an EMBL/GenBank/DDBJ whole genome shotgun (WGS) entry which is preliminary data.</text>
</comment>
<name>A0A445DJ14_ARAHY</name>
<reference evidence="1 2" key="1">
    <citation type="submission" date="2019-01" db="EMBL/GenBank/DDBJ databases">
        <title>Sequencing of cultivated peanut Arachis hypogaea provides insights into genome evolution and oil improvement.</title>
        <authorList>
            <person name="Chen X."/>
        </authorList>
    </citation>
    <scope>NUCLEOTIDE SEQUENCE [LARGE SCALE GENOMIC DNA]</scope>
    <source>
        <strain evidence="2">cv. Fuhuasheng</strain>
        <tissue evidence="1">Leaves</tissue>
    </source>
</reference>
<accession>A0A445DJ14</accession>
<keyword evidence="2" id="KW-1185">Reference proteome</keyword>
<dbReference type="GO" id="GO:0010073">
    <property type="term" value="P:meristem maintenance"/>
    <property type="evidence" value="ECO:0007669"/>
    <property type="project" value="InterPro"/>
</dbReference>
<dbReference type="EMBL" id="SDMP01000004">
    <property type="protein sequence ID" value="RYR63195.1"/>
    <property type="molecule type" value="Genomic_DNA"/>
</dbReference>
<organism evidence="1 2">
    <name type="scientific">Arachis hypogaea</name>
    <name type="common">Peanut</name>
    <dbReference type="NCBI Taxonomy" id="3818"/>
    <lineage>
        <taxon>Eukaryota</taxon>
        <taxon>Viridiplantae</taxon>
        <taxon>Streptophyta</taxon>
        <taxon>Embryophyta</taxon>
        <taxon>Tracheophyta</taxon>
        <taxon>Spermatophyta</taxon>
        <taxon>Magnoliopsida</taxon>
        <taxon>eudicotyledons</taxon>
        <taxon>Gunneridae</taxon>
        <taxon>Pentapetalae</taxon>
        <taxon>rosids</taxon>
        <taxon>fabids</taxon>
        <taxon>Fabales</taxon>
        <taxon>Fabaceae</taxon>
        <taxon>Papilionoideae</taxon>
        <taxon>50 kb inversion clade</taxon>
        <taxon>dalbergioids sensu lato</taxon>
        <taxon>Dalbergieae</taxon>
        <taxon>Pterocarpus clade</taxon>
        <taxon>Arachis</taxon>
    </lineage>
</organism>
<protein>
    <recommendedName>
        <fullName evidence="3">Aminotransferase-like plant mobile domain-containing protein</fullName>
    </recommendedName>
</protein>
<sequence length="163" mass="18895">MAEACSLYRLNGVAHVAGSINEEDRTISGEGRVVQPDEAQRQVVLDEVYQFGLPVDGLSISGCLTDFEKFMEEGKPAWEWFEELFGEFPPQNKVKQYTVHFTWFHERFRVLPDDATEETVRIYGRAYIMILLFTQLFSDKSGNQVHIRWLLFVTRLDDMGSYT</sequence>
<dbReference type="PANTHER" id="PTHR46033">
    <property type="entry name" value="PROTEIN MAIN-LIKE 2"/>
    <property type="match status" value="1"/>
</dbReference>
<evidence type="ECO:0000313" key="2">
    <source>
        <dbReference type="Proteomes" id="UP000289738"/>
    </source>
</evidence>
<dbReference type="Proteomes" id="UP000289738">
    <property type="component" value="Chromosome A04"/>
</dbReference>
<evidence type="ECO:0000313" key="1">
    <source>
        <dbReference type="EMBL" id="RYR63195.1"/>
    </source>
</evidence>
<dbReference type="PANTHER" id="PTHR46033:SF8">
    <property type="entry name" value="PROTEIN MAINTENANCE OF MERISTEMS-LIKE"/>
    <property type="match status" value="1"/>
</dbReference>
<proteinExistence type="predicted"/>
<evidence type="ECO:0008006" key="3">
    <source>
        <dbReference type="Google" id="ProtNLM"/>
    </source>
</evidence>
<dbReference type="InterPro" id="IPR044824">
    <property type="entry name" value="MAIN-like"/>
</dbReference>